<comment type="caution">
    <text evidence="1">The sequence shown here is derived from an EMBL/GenBank/DDBJ whole genome shotgun (WGS) entry which is preliminary data.</text>
</comment>
<dbReference type="Proteomes" id="UP000092484">
    <property type="component" value="Unassembled WGS sequence"/>
</dbReference>
<sequence>MHVHPDIAGLRRKGASQPSLDAALARWRALPATAELLEALAAYGAGAALESRPVLARLLQECGAAACLAAGFIDGLAEALRAEPLAQLPLGHATTPGLARIVIAQSGRAALRLAAFAPRDAAPAEAVLFEDGEAHEIVLAGTGQAALYRLAAGLLTGESLVCGPGTRMARQGAHEARQIVAVSRPLLVLQLTRTPVRPVSSREYALPDGALVKTISGSKHESQQMMALGVLGALRHAPALAEMERLALDRRAHRDLRWEALRQLLGLDARAGMAVLAQLAGEPRDELCPPAASLRRDLLAAHPQLALSEPA</sequence>
<organism evidence="1 2">
    <name type="scientific">Erythrobacter dokdonensis DSW-74</name>
    <dbReference type="NCBI Taxonomy" id="1300349"/>
    <lineage>
        <taxon>Bacteria</taxon>
        <taxon>Pseudomonadati</taxon>
        <taxon>Pseudomonadota</taxon>
        <taxon>Alphaproteobacteria</taxon>
        <taxon>Sphingomonadales</taxon>
        <taxon>Erythrobacteraceae</taxon>
        <taxon>Erythrobacter/Porphyrobacter group</taxon>
        <taxon>Erythrobacter</taxon>
    </lineage>
</organism>
<reference evidence="1 2" key="1">
    <citation type="submission" date="2016-06" db="EMBL/GenBank/DDBJ databases">
        <title>Genome sequence of Porphyrobacter dokdonensis DSW-74.</title>
        <authorList>
            <person name="Kim J.F."/>
            <person name="Song J.Y."/>
        </authorList>
    </citation>
    <scope>NUCLEOTIDE SEQUENCE [LARGE SCALE GENOMIC DNA]</scope>
    <source>
        <strain evidence="1 2">DSW-74</strain>
    </source>
</reference>
<accession>A0A1A7BIF8</accession>
<evidence type="ECO:0000313" key="1">
    <source>
        <dbReference type="EMBL" id="OBV11501.1"/>
    </source>
</evidence>
<keyword evidence="2" id="KW-1185">Reference proteome</keyword>
<dbReference type="AlphaFoldDB" id="A0A1A7BIF8"/>
<dbReference type="STRING" id="1300349.I603_0944"/>
<evidence type="ECO:0000313" key="2">
    <source>
        <dbReference type="Proteomes" id="UP000092484"/>
    </source>
</evidence>
<dbReference type="RefSeq" id="WP_068862670.1">
    <property type="nucleotide sequence ID" value="NZ_LZYB01000002.1"/>
</dbReference>
<gene>
    <name evidence="1" type="ORF">I603_0944</name>
</gene>
<dbReference type="EMBL" id="LZYB01000002">
    <property type="protein sequence ID" value="OBV11501.1"/>
    <property type="molecule type" value="Genomic_DNA"/>
</dbReference>
<protein>
    <submittedName>
        <fullName evidence="1">Uncharacterized protein</fullName>
    </submittedName>
</protein>
<name>A0A1A7BIF8_9SPHN</name>
<proteinExistence type="predicted"/>